<dbReference type="PANTHER" id="PTHR30575">
    <property type="entry name" value="PEPTIDASE M20"/>
    <property type="match status" value="1"/>
</dbReference>
<dbReference type="SUPFAM" id="SSF55031">
    <property type="entry name" value="Bacterial exopeptidase dimerisation domain"/>
    <property type="match status" value="1"/>
</dbReference>
<dbReference type="Gene3D" id="3.30.70.360">
    <property type="match status" value="1"/>
</dbReference>
<dbReference type="InterPro" id="IPR017144">
    <property type="entry name" value="Xaa-Arg_dipeptidase"/>
</dbReference>
<dbReference type="InterPro" id="IPR036264">
    <property type="entry name" value="Bact_exopeptidase_dim_dom"/>
</dbReference>
<organism evidence="3 4">
    <name type="scientific">Clostridium aestuarii</name>
    <dbReference type="NCBI Taxonomy" id="338193"/>
    <lineage>
        <taxon>Bacteria</taxon>
        <taxon>Bacillati</taxon>
        <taxon>Bacillota</taxon>
        <taxon>Clostridia</taxon>
        <taxon>Eubacteriales</taxon>
        <taxon>Clostridiaceae</taxon>
        <taxon>Clostridium</taxon>
    </lineage>
</organism>
<proteinExistence type="inferred from homology"/>
<dbReference type="Pfam" id="PF07687">
    <property type="entry name" value="M20_dimer"/>
    <property type="match status" value="1"/>
</dbReference>
<dbReference type="RefSeq" id="WP_268042204.1">
    <property type="nucleotide sequence ID" value="NZ_JAPQER010000008.1"/>
</dbReference>
<evidence type="ECO:0000313" key="3">
    <source>
        <dbReference type="EMBL" id="MCY6485672.1"/>
    </source>
</evidence>
<dbReference type="InterPro" id="IPR002933">
    <property type="entry name" value="Peptidase_M20"/>
</dbReference>
<dbReference type="PIRSF" id="PIRSF037226">
    <property type="entry name" value="Amidohydrolase_ACY1L2_prd"/>
    <property type="match status" value="1"/>
</dbReference>
<dbReference type="EMBL" id="JAPQER010000008">
    <property type="protein sequence ID" value="MCY6485672.1"/>
    <property type="molecule type" value="Genomic_DNA"/>
</dbReference>
<comment type="caution">
    <text evidence="3">The sequence shown here is derived from an EMBL/GenBank/DDBJ whole genome shotgun (WGS) entry which is preliminary data.</text>
</comment>
<dbReference type="Gene3D" id="3.40.630.10">
    <property type="entry name" value="Zn peptidases"/>
    <property type="match status" value="1"/>
</dbReference>
<dbReference type="NCBIfam" id="TIGR01891">
    <property type="entry name" value="amidohydrolases"/>
    <property type="match status" value="1"/>
</dbReference>
<evidence type="ECO:0000313" key="4">
    <source>
        <dbReference type="Proteomes" id="UP001078443"/>
    </source>
</evidence>
<feature type="domain" description="Peptidase M20 dimerisation" evidence="2">
    <location>
        <begin position="202"/>
        <end position="298"/>
    </location>
</feature>
<comment type="similarity">
    <text evidence="1">Belongs to the peptidase M20A family.</text>
</comment>
<protein>
    <recommendedName>
        <fullName evidence="1">Peptidase M20 domain-containing protein 2</fullName>
    </recommendedName>
</protein>
<reference evidence="3" key="1">
    <citation type="submission" date="2022-12" db="EMBL/GenBank/DDBJ databases">
        <authorList>
            <person name="Wang J."/>
        </authorList>
    </citation>
    <scope>NUCLEOTIDE SEQUENCE</scope>
    <source>
        <strain evidence="3">HY-45-18</strain>
    </source>
</reference>
<keyword evidence="4" id="KW-1185">Reference proteome</keyword>
<dbReference type="InterPro" id="IPR017439">
    <property type="entry name" value="Amidohydrolase"/>
</dbReference>
<name>A0ABT4D358_9CLOT</name>
<evidence type="ECO:0000256" key="1">
    <source>
        <dbReference type="PIRNR" id="PIRNR037226"/>
    </source>
</evidence>
<dbReference type="InterPro" id="IPR052030">
    <property type="entry name" value="Peptidase_M20/M20A_hydrolases"/>
</dbReference>
<gene>
    <name evidence="3" type="ORF">OW763_15185</name>
</gene>
<accession>A0ABT4D358</accession>
<dbReference type="InterPro" id="IPR011650">
    <property type="entry name" value="Peptidase_M20_dimer"/>
</dbReference>
<dbReference type="SUPFAM" id="SSF53187">
    <property type="entry name" value="Zn-dependent exopeptidases"/>
    <property type="match status" value="1"/>
</dbReference>
<dbReference type="Pfam" id="PF01546">
    <property type="entry name" value="Peptidase_M20"/>
    <property type="match status" value="1"/>
</dbReference>
<dbReference type="Proteomes" id="UP001078443">
    <property type="component" value="Unassembled WGS sequence"/>
</dbReference>
<dbReference type="PANTHER" id="PTHR30575:SF3">
    <property type="entry name" value="PEPTIDASE M20 DIMERISATION DOMAIN-CONTAINING PROTEIN"/>
    <property type="match status" value="1"/>
</dbReference>
<sequence>MTSNELKKIVCDTIDANAEKLISFAKQVESCPELGFKEDKTSQLVANFFKDLKLPYKKNLAITGVKAKLKESSSGPNIAILGELDAVLCPASSKADPLTGAAHTCGHHLQLTSMLGAALGLKLSNIEDKLNGNVTFMGVPAEEFIEIAYREKLYNEGKIHFFGGKQELLYLGEFDDIDISLMMHSAKNSPDPMVAVGETSNGFIAKNIRYVGKTAHAAEAPHEGINALNAAMIGLMGINALRETFIDDDHVRVHPIITKGGDTVNSVPCDVRMETYVRAKNMKSIENTHTKVDNALKAGGYAVGAETIIKTIPGYLPLNCSNQLNDLFVSNASKLLPQEQIINAGHFGASTDMGDISHIIPAIHPFMGGVSGALHTEDFHVVDYYAACILPAKLFAMTVIDLLYNEAKIAEEIKTNFKPLLTKEQYINMMQNYFS</sequence>
<evidence type="ECO:0000259" key="2">
    <source>
        <dbReference type="Pfam" id="PF07687"/>
    </source>
</evidence>